<dbReference type="PROSITE" id="PS50846">
    <property type="entry name" value="HMA_2"/>
    <property type="match status" value="1"/>
</dbReference>
<dbReference type="PANTHER" id="PTHR22814:SF287">
    <property type="entry name" value="COPPER TRANSPORT PROTEIN ATX1"/>
    <property type="match status" value="1"/>
</dbReference>
<evidence type="ECO:0000313" key="5">
    <source>
        <dbReference type="Proteomes" id="UP000035740"/>
    </source>
</evidence>
<feature type="domain" description="HMA" evidence="3">
    <location>
        <begin position="2"/>
        <end position="65"/>
    </location>
</feature>
<dbReference type="CDD" id="cd00371">
    <property type="entry name" value="HMA"/>
    <property type="match status" value="1"/>
</dbReference>
<dbReference type="InterPro" id="IPR006121">
    <property type="entry name" value="HMA_dom"/>
</dbReference>
<dbReference type="PROSITE" id="PS01047">
    <property type="entry name" value="HMA_1"/>
    <property type="match status" value="1"/>
</dbReference>
<dbReference type="Pfam" id="PF00403">
    <property type="entry name" value="HMA"/>
    <property type="match status" value="1"/>
</dbReference>
<evidence type="ECO:0000256" key="2">
    <source>
        <dbReference type="SAM" id="MobiDB-lite"/>
    </source>
</evidence>
<dbReference type="GO" id="GO:0006878">
    <property type="term" value="P:intracellular copper ion homeostasis"/>
    <property type="evidence" value="ECO:0007669"/>
    <property type="project" value="EnsemblPlants"/>
</dbReference>
<organism evidence="4 5">
    <name type="scientific">Beta vulgaris subsp. vulgaris</name>
    <name type="common">Beet</name>
    <dbReference type="NCBI Taxonomy" id="3555"/>
    <lineage>
        <taxon>Eukaryota</taxon>
        <taxon>Viridiplantae</taxon>
        <taxon>Streptophyta</taxon>
        <taxon>Embryophyta</taxon>
        <taxon>Tracheophyta</taxon>
        <taxon>Spermatophyta</taxon>
        <taxon>Magnoliopsida</taxon>
        <taxon>eudicotyledons</taxon>
        <taxon>Gunneridae</taxon>
        <taxon>Pentapetalae</taxon>
        <taxon>Caryophyllales</taxon>
        <taxon>Chenopodiaceae</taxon>
        <taxon>Betoideae</taxon>
        <taxon>Beta</taxon>
    </lineage>
</organism>
<dbReference type="SUPFAM" id="SSF55008">
    <property type="entry name" value="HMA, heavy metal-associated domain"/>
    <property type="match status" value="1"/>
</dbReference>
<sequence length="120" mass="12453">MSQTVVLNVAMTCKGCSGAVKRVLDKMEGVESYDINLEEKKVTVTGNITPEAVLQTVSKTGKKTSYWEEAAPAPAPAPAEVEAELGEAKAEPVEAGAKPAEDEAKPAEAETKPAEAVAAP</sequence>
<evidence type="ECO:0000313" key="4">
    <source>
        <dbReference type="EMBL" id="KMS98186.1"/>
    </source>
</evidence>
<dbReference type="OMA" id="WCVEFNE"/>
<dbReference type="GO" id="GO:0046686">
    <property type="term" value="P:response to cadmium ion"/>
    <property type="evidence" value="ECO:0007669"/>
    <property type="project" value="EnsemblPlants"/>
</dbReference>
<dbReference type="eggNOG" id="KOG1603">
    <property type="taxonomic scope" value="Eukaryota"/>
</dbReference>
<feature type="compositionally biased region" description="Basic and acidic residues" evidence="2">
    <location>
        <begin position="99"/>
        <end position="113"/>
    </location>
</feature>
<feature type="region of interest" description="Disordered" evidence="2">
    <location>
        <begin position="68"/>
        <end position="120"/>
    </location>
</feature>
<protein>
    <recommendedName>
        <fullName evidence="3">HMA domain-containing protein</fullName>
    </recommendedName>
</protein>
<dbReference type="FunFam" id="3.30.70.100:FF:000008">
    <property type="entry name" value="Copper transport protein ATOX1"/>
    <property type="match status" value="1"/>
</dbReference>
<evidence type="ECO:0000256" key="1">
    <source>
        <dbReference type="ARBA" id="ARBA00022723"/>
    </source>
</evidence>
<dbReference type="KEGG" id="bvg:104907472"/>
<dbReference type="InterPro" id="IPR036163">
    <property type="entry name" value="HMA_dom_sf"/>
</dbReference>
<dbReference type="InterPro" id="IPR017969">
    <property type="entry name" value="Heavy-metal-associated_CS"/>
</dbReference>
<dbReference type="GO" id="GO:0019904">
    <property type="term" value="F:protein domain specific binding"/>
    <property type="evidence" value="ECO:0007669"/>
    <property type="project" value="EnsemblPlants"/>
</dbReference>
<gene>
    <name evidence="4" type="ORF">BVRB_4g095130</name>
</gene>
<keyword evidence="5" id="KW-1185">Reference proteome</keyword>
<dbReference type="EMBL" id="KQ090265">
    <property type="protein sequence ID" value="KMS98186.1"/>
    <property type="molecule type" value="Genomic_DNA"/>
</dbReference>
<evidence type="ECO:0000259" key="3">
    <source>
        <dbReference type="PROSITE" id="PS50846"/>
    </source>
</evidence>
<accession>A0A0J8BBC3</accession>
<reference evidence="4 5" key="1">
    <citation type="journal article" date="2014" name="Nature">
        <title>The genome of the recently domesticated crop plant sugar beet (Beta vulgaris).</title>
        <authorList>
            <person name="Dohm J.C."/>
            <person name="Minoche A.E."/>
            <person name="Holtgrawe D."/>
            <person name="Capella-Gutierrez S."/>
            <person name="Zakrzewski F."/>
            <person name="Tafer H."/>
            <person name="Rupp O."/>
            <person name="Sorensen T.R."/>
            <person name="Stracke R."/>
            <person name="Reinhardt R."/>
            <person name="Goesmann A."/>
            <person name="Kraft T."/>
            <person name="Schulz B."/>
            <person name="Stadler P.F."/>
            <person name="Schmidt T."/>
            <person name="Gabaldon T."/>
            <person name="Lehrach H."/>
            <person name="Weisshaar B."/>
            <person name="Himmelbauer H."/>
        </authorList>
    </citation>
    <scope>NUCLEOTIDE SEQUENCE [LARGE SCALE GENOMIC DNA]</scope>
    <source>
        <tissue evidence="4">Taproot</tissue>
    </source>
</reference>
<dbReference type="Gramene" id="KMS98186">
    <property type="protein sequence ID" value="KMS98186"/>
    <property type="gene ID" value="BVRB_4g095130"/>
</dbReference>
<proteinExistence type="predicted"/>
<keyword evidence="1" id="KW-0479">Metal-binding</keyword>
<dbReference type="Gene3D" id="3.30.70.100">
    <property type="match status" value="1"/>
</dbReference>
<dbReference type="Proteomes" id="UP000035740">
    <property type="component" value="Unassembled WGS sequence"/>
</dbReference>
<dbReference type="GO" id="GO:0046872">
    <property type="term" value="F:metal ion binding"/>
    <property type="evidence" value="ECO:0007669"/>
    <property type="project" value="UniProtKB-KW"/>
</dbReference>
<name>A0A0J8BBC3_BETVV</name>
<dbReference type="PANTHER" id="PTHR22814">
    <property type="entry name" value="COPPER TRANSPORT PROTEIN ATOX1-RELATED"/>
    <property type="match status" value="1"/>
</dbReference>
<dbReference type="AlphaFoldDB" id="A0A0J8BBC3"/>
<dbReference type="OrthoDB" id="689350at2759"/>